<reference evidence="7" key="1">
    <citation type="submission" date="2012-03" db="EMBL/GenBank/DDBJ databases">
        <title>Complete sequence of chromosome of Deinococcus peraridilitoris DSM 19664.</title>
        <authorList>
            <person name="Lucas S."/>
            <person name="Copeland A."/>
            <person name="Lapidus A."/>
            <person name="Glavina del Rio T."/>
            <person name="Dalin E."/>
            <person name="Tice H."/>
            <person name="Bruce D."/>
            <person name="Goodwin L."/>
            <person name="Pitluck S."/>
            <person name="Peters L."/>
            <person name="Mikhailova N."/>
            <person name="Lu M."/>
            <person name="Kyrpides N."/>
            <person name="Mavromatis K."/>
            <person name="Ivanova N."/>
            <person name="Brettin T."/>
            <person name="Detter J.C."/>
            <person name="Han C."/>
            <person name="Larimer F."/>
            <person name="Land M."/>
            <person name="Hauser L."/>
            <person name="Markowitz V."/>
            <person name="Cheng J.-F."/>
            <person name="Hugenholtz P."/>
            <person name="Woyke T."/>
            <person name="Wu D."/>
            <person name="Pukall R."/>
            <person name="Steenblock K."/>
            <person name="Brambilla E."/>
            <person name="Klenk H.-P."/>
            <person name="Eisen J.A."/>
        </authorList>
    </citation>
    <scope>NUCLEOTIDE SEQUENCE [LARGE SCALE GENOMIC DNA]</scope>
    <source>
        <strain evidence="7">DSM 19664 / LMG 22246 / CIP 109416 / KR-200</strain>
    </source>
</reference>
<dbReference type="HOGENOM" id="CLU_049286_0_0_0"/>
<evidence type="ECO:0000256" key="3">
    <source>
        <dbReference type="ARBA" id="ARBA00023295"/>
    </source>
</evidence>
<feature type="signal peptide" evidence="4">
    <location>
        <begin position="1"/>
        <end position="34"/>
    </location>
</feature>
<dbReference type="PANTHER" id="PTHR12631">
    <property type="entry name" value="ALPHA-L-IDURONIDASE"/>
    <property type="match status" value="1"/>
</dbReference>
<name>K9ZZT4_DEIPD</name>
<dbReference type="SUPFAM" id="SSF51445">
    <property type="entry name" value="(Trans)glycosidases"/>
    <property type="match status" value="1"/>
</dbReference>
<dbReference type="AlphaFoldDB" id="K9ZZT4"/>
<dbReference type="PATRIC" id="fig|937777.3.peg.1593"/>
<evidence type="ECO:0000313" key="7">
    <source>
        <dbReference type="Proteomes" id="UP000010467"/>
    </source>
</evidence>
<dbReference type="STRING" id="937777.Deipe_1593"/>
<dbReference type="KEGG" id="dpd:Deipe_1593"/>
<dbReference type="RefSeq" id="WP_015235441.1">
    <property type="nucleotide sequence ID" value="NC_019793.1"/>
</dbReference>
<feature type="domain" description="Glycosyl hydrolases family 39 N-terminal catalytic" evidence="5">
    <location>
        <begin position="107"/>
        <end position="349"/>
    </location>
</feature>
<dbReference type="Gene3D" id="3.20.20.80">
    <property type="entry name" value="Glycosidases"/>
    <property type="match status" value="1"/>
</dbReference>
<evidence type="ECO:0000259" key="5">
    <source>
        <dbReference type="Pfam" id="PF01229"/>
    </source>
</evidence>
<comment type="similarity">
    <text evidence="1">Belongs to the glycosyl hydrolase 39 family.</text>
</comment>
<evidence type="ECO:0000256" key="2">
    <source>
        <dbReference type="ARBA" id="ARBA00022801"/>
    </source>
</evidence>
<protein>
    <submittedName>
        <fullName evidence="6">Beta-glucosidase/6-phospho-beta-glucosidase/beta-galactosidase</fullName>
    </submittedName>
</protein>
<organism evidence="6 7">
    <name type="scientific">Deinococcus peraridilitoris (strain DSM 19664 / LMG 22246 / CIP 109416 / KR-200)</name>
    <dbReference type="NCBI Taxonomy" id="937777"/>
    <lineage>
        <taxon>Bacteria</taxon>
        <taxon>Thermotogati</taxon>
        <taxon>Deinococcota</taxon>
        <taxon>Deinococci</taxon>
        <taxon>Deinococcales</taxon>
        <taxon>Deinococcaceae</taxon>
        <taxon>Deinococcus</taxon>
    </lineage>
</organism>
<keyword evidence="4" id="KW-0732">Signal</keyword>
<accession>K9ZZT4</accession>
<keyword evidence="3" id="KW-0326">Glycosidase</keyword>
<dbReference type="eggNOG" id="COG3664">
    <property type="taxonomic scope" value="Bacteria"/>
</dbReference>
<gene>
    <name evidence="6" type="ordered locus">Deipe_1593</name>
</gene>
<evidence type="ECO:0000313" key="6">
    <source>
        <dbReference type="EMBL" id="AFZ67133.1"/>
    </source>
</evidence>
<dbReference type="PROSITE" id="PS51257">
    <property type="entry name" value="PROKAR_LIPOPROTEIN"/>
    <property type="match status" value="1"/>
</dbReference>
<sequence length="455" mass="49725">MPEILQRLARTAGLMTKLSLSVLAVTTLSVTACAQSTVRVTVTPGVREGESSLTLGVTHTQYTVQDGHGNAEALASARALLPKMGPFQNQHIMGWGALNPMPAPGQYDWSSLDARIELIRKSGGTPVITLCCAPDWMKGGQAGQTNWSNLEVAPLASHFDDFAQLSAQVARRYPDVLHYQVWNELKGFWNRTENRWDYEGYTALYNATYKALKAVNPKIQVGGPYIPFRPDADEAGRVPARDASLRGQPYGSVDQRTLDAFEYWNKNKVGADFVTNDLGSYNKNRPPSDPFAATQLYTDIMAWLRARTKLPIWWAEWYATSHSAPSFSPEQQNALMAATLVRLARSGANVALRWAPQGEGGRCCEGSQESLWSDVRLAGGGRPFPAAATTQSFVEHFSSGTPLVKVQSSSRSVIALASAKRVMLVNTTAADVRVTINQRPPSLLKPFAVAFLPVP</sequence>
<dbReference type="InterPro" id="IPR051923">
    <property type="entry name" value="Glycosyl_Hydrolase_39"/>
</dbReference>
<keyword evidence="2" id="KW-0378">Hydrolase</keyword>
<dbReference type="OrthoDB" id="9803892at2"/>
<dbReference type="Proteomes" id="UP000010467">
    <property type="component" value="Chromosome"/>
</dbReference>
<dbReference type="Pfam" id="PF01229">
    <property type="entry name" value="Glyco_hydro_39"/>
    <property type="match status" value="1"/>
</dbReference>
<evidence type="ECO:0000256" key="1">
    <source>
        <dbReference type="ARBA" id="ARBA00008875"/>
    </source>
</evidence>
<dbReference type="GO" id="GO:0004553">
    <property type="term" value="F:hydrolase activity, hydrolyzing O-glycosyl compounds"/>
    <property type="evidence" value="ECO:0007669"/>
    <property type="project" value="TreeGrafter"/>
</dbReference>
<dbReference type="InterPro" id="IPR017853">
    <property type="entry name" value="GH"/>
</dbReference>
<dbReference type="PANTHER" id="PTHR12631:SF10">
    <property type="entry name" value="BETA-XYLOSIDASE-LIKE PROTEIN-RELATED"/>
    <property type="match status" value="1"/>
</dbReference>
<dbReference type="EMBL" id="CP003382">
    <property type="protein sequence ID" value="AFZ67133.1"/>
    <property type="molecule type" value="Genomic_DNA"/>
</dbReference>
<dbReference type="InterPro" id="IPR049166">
    <property type="entry name" value="GH39_cat"/>
</dbReference>
<proteinExistence type="inferred from homology"/>
<feature type="chain" id="PRO_5003939041" evidence="4">
    <location>
        <begin position="35"/>
        <end position="455"/>
    </location>
</feature>
<evidence type="ECO:0000256" key="4">
    <source>
        <dbReference type="SAM" id="SignalP"/>
    </source>
</evidence>
<keyword evidence="7" id="KW-1185">Reference proteome</keyword>